<name>A0A1D1XUJ2_9ARAE</name>
<dbReference type="Pfam" id="PF00011">
    <property type="entry name" value="HSP20"/>
    <property type="match status" value="1"/>
</dbReference>
<evidence type="ECO:0000256" key="1">
    <source>
        <dbReference type="PROSITE-ProRule" id="PRU00285"/>
    </source>
</evidence>
<proteinExistence type="inferred from homology"/>
<dbReference type="SUPFAM" id="SSF49764">
    <property type="entry name" value="HSP20-like chaperones"/>
    <property type="match status" value="1"/>
</dbReference>
<dbReference type="Gene3D" id="2.60.40.790">
    <property type="match status" value="1"/>
</dbReference>
<reference evidence="5" key="1">
    <citation type="submission" date="2015-07" db="EMBL/GenBank/DDBJ databases">
        <title>Transcriptome Assembly of Anthurium amnicola.</title>
        <authorList>
            <person name="Suzuki J."/>
        </authorList>
    </citation>
    <scope>NUCLEOTIDE SEQUENCE</scope>
</reference>
<evidence type="ECO:0000256" key="3">
    <source>
        <dbReference type="SAM" id="MobiDB-lite"/>
    </source>
</evidence>
<sequence>MPPPPPPPPPPSRQALQVRPGDHSPRKWCMSLREDVFGSFIGRGGDTVRAVFGEGSLFSPMLFGRFFDPADAFPLWDFESEVLLAGLRDAVKSRVDWSETDMEYVFRAELPGIVKNDLIVSFENGRVIEISGQWRGGESNRKDWRTEHWWEYGYVRRLELPEAACLRKTVAYIEDDVFLEIKIPKNASGSNGPEASSAEKGA</sequence>
<protein>
    <submittedName>
        <fullName evidence="5">21. class VI heat shock protein</fullName>
    </submittedName>
</protein>
<feature type="domain" description="SHSP" evidence="4">
    <location>
        <begin position="86"/>
        <end position="201"/>
    </location>
</feature>
<dbReference type="SUPFAM" id="SSF101447">
    <property type="entry name" value="Formin homology 2 domain (FH2 domain)"/>
    <property type="match status" value="1"/>
</dbReference>
<organism evidence="5">
    <name type="scientific">Anthurium amnicola</name>
    <dbReference type="NCBI Taxonomy" id="1678845"/>
    <lineage>
        <taxon>Eukaryota</taxon>
        <taxon>Viridiplantae</taxon>
        <taxon>Streptophyta</taxon>
        <taxon>Embryophyta</taxon>
        <taxon>Tracheophyta</taxon>
        <taxon>Spermatophyta</taxon>
        <taxon>Magnoliopsida</taxon>
        <taxon>Liliopsida</taxon>
        <taxon>Araceae</taxon>
        <taxon>Pothoideae</taxon>
        <taxon>Potheae</taxon>
        <taxon>Anthurium</taxon>
    </lineage>
</organism>
<evidence type="ECO:0000256" key="2">
    <source>
        <dbReference type="RuleBase" id="RU003616"/>
    </source>
</evidence>
<accession>A0A1D1XUJ2</accession>
<keyword evidence="5" id="KW-0346">Stress response</keyword>
<dbReference type="PROSITE" id="PS01031">
    <property type="entry name" value="SHSP"/>
    <property type="match status" value="1"/>
</dbReference>
<dbReference type="InterPro" id="IPR002068">
    <property type="entry name" value="A-crystallin/Hsp20_dom"/>
</dbReference>
<dbReference type="PANTHER" id="PTHR47838:SF1">
    <property type="entry name" value="21.7 KDA CLASS VI HEAT SHOCK PROTEIN"/>
    <property type="match status" value="1"/>
</dbReference>
<dbReference type="PANTHER" id="PTHR47838">
    <property type="entry name" value="21.7 KDA CLASS VI HEAT SHOCK PROTEIN"/>
    <property type="match status" value="1"/>
</dbReference>
<dbReference type="InterPro" id="IPR008978">
    <property type="entry name" value="HSP20-like_chaperone"/>
</dbReference>
<evidence type="ECO:0000313" key="5">
    <source>
        <dbReference type="EMBL" id="JAT46061.1"/>
    </source>
</evidence>
<evidence type="ECO:0000259" key="4">
    <source>
        <dbReference type="PROSITE" id="PS01031"/>
    </source>
</evidence>
<feature type="compositionally biased region" description="Pro residues" evidence="3">
    <location>
        <begin position="1"/>
        <end position="12"/>
    </location>
</feature>
<dbReference type="EMBL" id="GDJX01021875">
    <property type="protein sequence ID" value="JAT46061.1"/>
    <property type="molecule type" value="Transcribed_RNA"/>
</dbReference>
<dbReference type="AlphaFoldDB" id="A0A1D1XUJ2"/>
<comment type="similarity">
    <text evidence="1 2">Belongs to the small heat shock protein (HSP20) family.</text>
</comment>
<gene>
    <name evidence="5" type="primary">HSP21.7_1</name>
    <name evidence="5" type="ORF">g.44103</name>
</gene>
<feature type="region of interest" description="Disordered" evidence="3">
    <location>
        <begin position="1"/>
        <end position="23"/>
    </location>
</feature>